<feature type="transmembrane region" description="Helical" evidence="1">
    <location>
        <begin position="37"/>
        <end position="55"/>
    </location>
</feature>
<keyword evidence="1" id="KW-0812">Transmembrane</keyword>
<dbReference type="AlphaFoldDB" id="A0A2V4E0Q0"/>
<sequence length="125" mass="14472">MWLFWLYEFLGFVGVILLVFAYCRIRKQGFWSFLWHNLKWISIGVVSVWLLIALICRNDLYNAAKCYFRGESMHANTKYSIFWSECQIETSNGNYLPIDRTRALPGAKDNGSHDGGVPADDLIIN</sequence>
<evidence type="ECO:0000256" key="1">
    <source>
        <dbReference type="SAM" id="Phobius"/>
    </source>
</evidence>
<protein>
    <submittedName>
        <fullName evidence="2">Uncharacterized protein</fullName>
    </submittedName>
</protein>
<proteinExistence type="predicted"/>
<dbReference type="EMBL" id="QGLP01000004">
    <property type="protein sequence ID" value="PXZ06063.1"/>
    <property type="molecule type" value="Genomic_DNA"/>
</dbReference>
<keyword evidence="1" id="KW-0472">Membrane</keyword>
<comment type="caution">
    <text evidence="2">The sequence shown here is derived from an EMBL/GenBank/DDBJ whole genome shotgun (WGS) entry which is preliminary data.</text>
</comment>
<feature type="transmembrane region" description="Helical" evidence="1">
    <location>
        <begin position="6"/>
        <end position="25"/>
    </location>
</feature>
<dbReference type="Proteomes" id="UP000247483">
    <property type="component" value="Unassembled WGS sequence"/>
</dbReference>
<reference evidence="2 3" key="1">
    <citation type="submission" date="2018-05" db="EMBL/GenBank/DDBJ databases">
        <title>Reference genomes for bee gut microbiota database.</title>
        <authorList>
            <person name="Ellegaard K.M."/>
        </authorList>
    </citation>
    <scope>NUCLEOTIDE SEQUENCE [LARGE SCALE GENOMIC DNA]</scope>
    <source>
        <strain evidence="2 3">ESL0177</strain>
    </source>
</reference>
<evidence type="ECO:0000313" key="3">
    <source>
        <dbReference type="Proteomes" id="UP000247483"/>
    </source>
</evidence>
<evidence type="ECO:0000313" key="2">
    <source>
        <dbReference type="EMBL" id="PXZ06063.1"/>
    </source>
</evidence>
<gene>
    <name evidence="2" type="ORF">DKK79_05200</name>
</gene>
<accession>A0A2V4E0Q0</accession>
<keyword evidence="1" id="KW-1133">Transmembrane helix</keyword>
<organism evidence="2 3">
    <name type="scientific">Gilliamella apicola</name>
    <dbReference type="NCBI Taxonomy" id="1196095"/>
    <lineage>
        <taxon>Bacteria</taxon>
        <taxon>Pseudomonadati</taxon>
        <taxon>Pseudomonadota</taxon>
        <taxon>Gammaproteobacteria</taxon>
        <taxon>Orbales</taxon>
        <taxon>Orbaceae</taxon>
        <taxon>Gilliamella</taxon>
    </lineage>
</organism>
<name>A0A2V4E0Q0_9GAMM</name>
<dbReference type="RefSeq" id="WP_110423129.1">
    <property type="nucleotide sequence ID" value="NZ_QGLP01000004.1"/>
</dbReference>